<dbReference type="Gene3D" id="2.60.40.1260">
    <property type="entry name" value="Lamin Tail domain"/>
    <property type="match status" value="1"/>
</dbReference>
<dbReference type="InterPro" id="IPR036415">
    <property type="entry name" value="Lamin_tail_dom_sf"/>
</dbReference>
<sequence length="553" mass="57960">MKKIYFLLLLCCSLGTAQNVTITKIIETDCPSPFVKTVELYVDGTVDFSTEVVLNYMQNGDAWADRQIDISAFGVQSDKFLYIVRDEVLNQAEFPSTTFDSNNTIVVGTSTNGDDGYQIVLNGVVVSQFGETLTDGTGTAWETVDAVASRKSGIPDRGTFDITHWDFSGVDSLDGQTACNGGSGVEAYLATLGSSYPLQSGSGWTPACSVLLGEDSVSCITQGVGLDDDTYTATLPFSGANSGNTYTVTASAGTVGGDDPTTTESGSIIVTDIPEGTDVTITINDTADGGVCDLSRSIASPSCIPLVLNEMHFDPASDISGDANGDGVRDASDDEFVELINTSNTPLILTGFTLSDASQVRHIFPDPTVVPANGVLVVFGGGMPTGTFGGAIVQTASEGALNLNNSGDNVVLSNPNSKIAIDFNSSSVSVSFGEDQSVTRNPDITGEFVLHTDANASLLYSPGLKVDGGTLTTSSLTQENFTIYPNPVSNGIVTIQGAPAGTKNIILFDMNGRQVYNQTTDINKITISGVSQGIYLMRVSTENSTQTLKLIVQ</sequence>
<keyword evidence="5" id="KW-1185">Reference proteome</keyword>
<dbReference type="InterPro" id="IPR001322">
    <property type="entry name" value="Lamin_tail_dom"/>
</dbReference>
<comment type="caution">
    <text evidence="4">The sequence shown here is derived from an EMBL/GenBank/DDBJ whole genome shotgun (WGS) entry which is preliminary data.</text>
</comment>
<proteinExistence type="predicted"/>
<protein>
    <recommendedName>
        <fullName evidence="3">LTD domain-containing protein</fullName>
    </recommendedName>
</protein>
<name>A0A2S9WS19_9FLAO</name>
<dbReference type="Proteomes" id="UP000239532">
    <property type="component" value="Unassembled WGS sequence"/>
</dbReference>
<reference evidence="4 5" key="1">
    <citation type="submission" date="2016-11" db="EMBL/GenBank/DDBJ databases">
        <title>Trade-off between light-utilization and light-protection in marine flavobacteria.</title>
        <authorList>
            <person name="Kumagai Y."/>
        </authorList>
    </citation>
    <scope>NUCLEOTIDE SEQUENCE [LARGE SCALE GENOMIC DNA]</scope>
    <source>
        <strain evidence="4 5">JCM 17109</strain>
    </source>
</reference>
<evidence type="ECO:0000256" key="2">
    <source>
        <dbReference type="SAM" id="SignalP"/>
    </source>
</evidence>
<dbReference type="AlphaFoldDB" id="A0A2S9WS19"/>
<evidence type="ECO:0000259" key="3">
    <source>
        <dbReference type="PROSITE" id="PS51841"/>
    </source>
</evidence>
<dbReference type="EMBL" id="MQUC01000003">
    <property type="protein sequence ID" value="PRP66238.1"/>
    <property type="molecule type" value="Genomic_DNA"/>
</dbReference>
<dbReference type="OrthoDB" id="1522982at2"/>
<dbReference type="PROSITE" id="PS51841">
    <property type="entry name" value="LTD"/>
    <property type="match status" value="1"/>
</dbReference>
<organism evidence="4 5">
    <name type="scientific">Nonlabens agnitus</name>
    <dbReference type="NCBI Taxonomy" id="870484"/>
    <lineage>
        <taxon>Bacteria</taxon>
        <taxon>Pseudomonadati</taxon>
        <taxon>Bacteroidota</taxon>
        <taxon>Flavobacteriia</taxon>
        <taxon>Flavobacteriales</taxon>
        <taxon>Flavobacteriaceae</taxon>
        <taxon>Nonlabens</taxon>
    </lineage>
</organism>
<dbReference type="RefSeq" id="WP_105982076.1">
    <property type="nucleotide sequence ID" value="NZ_MQUC01000003.1"/>
</dbReference>
<evidence type="ECO:0000256" key="1">
    <source>
        <dbReference type="ARBA" id="ARBA00022729"/>
    </source>
</evidence>
<keyword evidence="1 2" id="KW-0732">Signal</keyword>
<gene>
    <name evidence="4" type="ORF">BST86_03595</name>
</gene>
<feature type="domain" description="LTD" evidence="3">
    <location>
        <begin position="293"/>
        <end position="475"/>
    </location>
</feature>
<feature type="chain" id="PRO_5015516541" description="LTD domain-containing protein" evidence="2">
    <location>
        <begin position="18"/>
        <end position="553"/>
    </location>
</feature>
<dbReference type="NCBIfam" id="TIGR04183">
    <property type="entry name" value="Por_Secre_tail"/>
    <property type="match status" value="1"/>
</dbReference>
<evidence type="ECO:0000313" key="4">
    <source>
        <dbReference type="EMBL" id="PRP66238.1"/>
    </source>
</evidence>
<dbReference type="Pfam" id="PF00932">
    <property type="entry name" value="LTD"/>
    <property type="match status" value="1"/>
</dbReference>
<accession>A0A2S9WS19</accession>
<dbReference type="SUPFAM" id="SSF74853">
    <property type="entry name" value="Lamin A/C globular tail domain"/>
    <property type="match status" value="1"/>
</dbReference>
<dbReference type="Pfam" id="PF18962">
    <property type="entry name" value="Por_Secre_tail"/>
    <property type="match status" value="1"/>
</dbReference>
<evidence type="ECO:0000313" key="5">
    <source>
        <dbReference type="Proteomes" id="UP000239532"/>
    </source>
</evidence>
<feature type="signal peptide" evidence="2">
    <location>
        <begin position="1"/>
        <end position="17"/>
    </location>
</feature>
<dbReference type="InterPro" id="IPR026444">
    <property type="entry name" value="Secre_tail"/>
</dbReference>